<keyword evidence="1" id="KW-0812">Transmembrane</keyword>
<evidence type="ECO:0000256" key="1">
    <source>
        <dbReference type="SAM" id="Phobius"/>
    </source>
</evidence>
<keyword evidence="1" id="KW-1133">Transmembrane helix</keyword>
<name>A0ABW6P790_9NOCA</name>
<keyword evidence="3" id="KW-1185">Reference proteome</keyword>
<feature type="transmembrane region" description="Helical" evidence="1">
    <location>
        <begin position="13"/>
        <end position="33"/>
    </location>
</feature>
<evidence type="ECO:0000313" key="2">
    <source>
        <dbReference type="EMBL" id="MFF0499035.1"/>
    </source>
</evidence>
<dbReference type="EMBL" id="JBIAMT010000004">
    <property type="protein sequence ID" value="MFF0499035.1"/>
    <property type="molecule type" value="Genomic_DNA"/>
</dbReference>
<organism evidence="2 3">
    <name type="scientific">Nocardia aobensis</name>
    <dbReference type="NCBI Taxonomy" id="257277"/>
    <lineage>
        <taxon>Bacteria</taxon>
        <taxon>Bacillati</taxon>
        <taxon>Actinomycetota</taxon>
        <taxon>Actinomycetes</taxon>
        <taxon>Mycobacteriales</taxon>
        <taxon>Nocardiaceae</taxon>
        <taxon>Nocardia</taxon>
    </lineage>
</organism>
<accession>A0ABW6P790</accession>
<keyword evidence="1" id="KW-0472">Membrane</keyword>
<comment type="caution">
    <text evidence="2">The sequence shown here is derived from an EMBL/GenBank/DDBJ whole genome shotgun (WGS) entry which is preliminary data.</text>
</comment>
<protein>
    <submittedName>
        <fullName evidence="2">Uncharacterized protein</fullName>
    </submittedName>
</protein>
<dbReference type="RefSeq" id="WP_387397104.1">
    <property type="nucleotide sequence ID" value="NZ_JBIAMT010000004.1"/>
</dbReference>
<proteinExistence type="predicted"/>
<gene>
    <name evidence="2" type="ORF">ACFYU5_21710</name>
</gene>
<dbReference type="Proteomes" id="UP001601442">
    <property type="component" value="Unassembled WGS sequence"/>
</dbReference>
<reference evidence="2 3" key="1">
    <citation type="submission" date="2024-10" db="EMBL/GenBank/DDBJ databases">
        <title>The Natural Products Discovery Center: Release of the First 8490 Sequenced Strains for Exploring Actinobacteria Biosynthetic Diversity.</title>
        <authorList>
            <person name="Kalkreuter E."/>
            <person name="Kautsar S.A."/>
            <person name="Yang D."/>
            <person name="Bader C.D."/>
            <person name="Teijaro C.N."/>
            <person name="Fluegel L."/>
            <person name="Davis C.M."/>
            <person name="Simpson J.R."/>
            <person name="Lauterbach L."/>
            <person name="Steele A.D."/>
            <person name="Gui C."/>
            <person name="Meng S."/>
            <person name="Li G."/>
            <person name="Viehrig K."/>
            <person name="Ye F."/>
            <person name="Su P."/>
            <person name="Kiefer A.F."/>
            <person name="Nichols A."/>
            <person name="Cepeda A.J."/>
            <person name="Yan W."/>
            <person name="Fan B."/>
            <person name="Jiang Y."/>
            <person name="Adhikari A."/>
            <person name="Zheng C.-J."/>
            <person name="Schuster L."/>
            <person name="Cowan T.M."/>
            <person name="Smanski M.J."/>
            <person name="Chevrette M.G."/>
            <person name="De Carvalho L.P.S."/>
            <person name="Shen B."/>
        </authorList>
    </citation>
    <scope>NUCLEOTIDE SEQUENCE [LARGE SCALE GENOMIC DNA]</scope>
    <source>
        <strain evidence="2 3">NPDC004119</strain>
    </source>
</reference>
<sequence length="61" mass="6686">MISVPHDGFDDNFGTSSAALVAVAVISNIRVIYFSRQRNSGQFYNGIPARRPADLPEFGSR</sequence>
<evidence type="ECO:0000313" key="3">
    <source>
        <dbReference type="Proteomes" id="UP001601442"/>
    </source>
</evidence>